<dbReference type="Proteomes" id="UP000034076">
    <property type="component" value="Unassembled WGS sequence"/>
</dbReference>
<dbReference type="RefSeq" id="WP_082103604.1">
    <property type="nucleotide sequence ID" value="NZ_LAYJ01000133.1"/>
</dbReference>
<evidence type="ECO:0000313" key="1">
    <source>
        <dbReference type="EMBL" id="KKI49473.1"/>
    </source>
</evidence>
<gene>
    <name evidence="1" type="ORF">CHK_3051</name>
</gene>
<comment type="caution">
    <text evidence="1">The sequence shown here is derived from an EMBL/GenBank/DDBJ whole genome shotgun (WGS) entry which is preliminary data.</text>
</comment>
<dbReference type="Pfam" id="PF14202">
    <property type="entry name" value="TnpW"/>
    <property type="match status" value="1"/>
</dbReference>
<organism evidence="1 2">
    <name type="scientific">Christensenella hongkongensis</name>
    <dbReference type="NCBI Taxonomy" id="270498"/>
    <lineage>
        <taxon>Bacteria</taxon>
        <taxon>Bacillati</taxon>
        <taxon>Bacillota</taxon>
        <taxon>Clostridia</taxon>
        <taxon>Christensenellales</taxon>
        <taxon>Christensenellaceae</taxon>
        <taxon>Christensenella</taxon>
    </lineage>
</organism>
<evidence type="ECO:0008006" key="3">
    <source>
        <dbReference type="Google" id="ProtNLM"/>
    </source>
</evidence>
<sequence>MSDTGSTKKIPELRLCGKIGGTAYIVKGYFRKDAREDMASKLRRVILSRKFPA</sequence>
<proteinExistence type="predicted"/>
<dbReference type="InterPro" id="IPR026990">
    <property type="entry name" value="TnpW"/>
</dbReference>
<evidence type="ECO:0000313" key="2">
    <source>
        <dbReference type="Proteomes" id="UP000034076"/>
    </source>
</evidence>
<keyword evidence="2" id="KW-1185">Reference proteome</keyword>
<accession>A0A0M2NB44</accession>
<dbReference type="EMBL" id="LAYJ01000133">
    <property type="protein sequence ID" value="KKI49473.1"/>
    <property type="molecule type" value="Genomic_DNA"/>
</dbReference>
<reference evidence="1 2" key="1">
    <citation type="submission" date="2015-04" db="EMBL/GenBank/DDBJ databases">
        <title>Draft genome sequence of bacteremic isolate Catabacter hongkongensis type strain HKU16T.</title>
        <authorList>
            <person name="Lau S.K."/>
            <person name="Teng J.L."/>
            <person name="Huang Y."/>
            <person name="Curreem S.O."/>
            <person name="Tsui S.K."/>
            <person name="Woo P.C."/>
        </authorList>
    </citation>
    <scope>NUCLEOTIDE SEQUENCE [LARGE SCALE GENOMIC DNA]</scope>
    <source>
        <strain evidence="1 2">HKU16</strain>
    </source>
</reference>
<name>A0A0M2NB44_9FIRM</name>
<dbReference type="AlphaFoldDB" id="A0A0M2NB44"/>
<protein>
    <recommendedName>
        <fullName evidence="3">Transposon-encoded protein TnpW</fullName>
    </recommendedName>
</protein>
<dbReference type="STRING" id="270498.CHK_3051"/>